<reference evidence="1 2" key="1">
    <citation type="journal article" date="2021" name="BMC Genomics">
        <title>Datura genome reveals duplications of psychoactive alkaloid biosynthetic genes and high mutation rate following tissue culture.</title>
        <authorList>
            <person name="Rajewski A."/>
            <person name="Carter-House D."/>
            <person name="Stajich J."/>
            <person name="Litt A."/>
        </authorList>
    </citation>
    <scope>NUCLEOTIDE SEQUENCE [LARGE SCALE GENOMIC DNA]</scope>
    <source>
        <strain evidence="1">AR-01</strain>
    </source>
</reference>
<proteinExistence type="predicted"/>
<dbReference type="Proteomes" id="UP000823775">
    <property type="component" value="Unassembled WGS sequence"/>
</dbReference>
<keyword evidence="2" id="KW-1185">Reference proteome</keyword>
<name>A0ABS8UTM1_DATST</name>
<gene>
    <name evidence="1" type="ORF">HAX54_020611</name>
</gene>
<evidence type="ECO:0000313" key="2">
    <source>
        <dbReference type="Proteomes" id="UP000823775"/>
    </source>
</evidence>
<evidence type="ECO:0000313" key="1">
    <source>
        <dbReference type="EMBL" id="MCD9561486.1"/>
    </source>
</evidence>
<accession>A0ABS8UTM1</accession>
<organism evidence="1 2">
    <name type="scientific">Datura stramonium</name>
    <name type="common">Jimsonweed</name>
    <name type="synonym">Common thornapple</name>
    <dbReference type="NCBI Taxonomy" id="4076"/>
    <lineage>
        <taxon>Eukaryota</taxon>
        <taxon>Viridiplantae</taxon>
        <taxon>Streptophyta</taxon>
        <taxon>Embryophyta</taxon>
        <taxon>Tracheophyta</taxon>
        <taxon>Spermatophyta</taxon>
        <taxon>Magnoliopsida</taxon>
        <taxon>eudicotyledons</taxon>
        <taxon>Gunneridae</taxon>
        <taxon>Pentapetalae</taxon>
        <taxon>asterids</taxon>
        <taxon>lamiids</taxon>
        <taxon>Solanales</taxon>
        <taxon>Solanaceae</taxon>
        <taxon>Solanoideae</taxon>
        <taxon>Datureae</taxon>
        <taxon>Datura</taxon>
    </lineage>
</organism>
<protein>
    <submittedName>
        <fullName evidence="1">Uncharacterized protein</fullName>
    </submittedName>
</protein>
<comment type="caution">
    <text evidence="1">The sequence shown here is derived from an EMBL/GenBank/DDBJ whole genome shotgun (WGS) entry which is preliminary data.</text>
</comment>
<sequence>MEEYFGNSFLNNKKEIKVLYKGFSFLPDLVQVGLRCWSLPEIVFDFSGEPLEVGSAASLGVTIVAITIDLF</sequence>
<dbReference type="EMBL" id="JACEIK010002486">
    <property type="protein sequence ID" value="MCD9561486.1"/>
    <property type="molecule type" value="Genomic_DNA"/>
</dbReference>